<accession>A0A2N0T7D7</accession>
<dbReference type="AlphaFoldDB" id="A0A2N0T7D7"/>
<comment type="caution">
    <text evidence="2">The sequence shown here is derived from an EMBL/GenBank/DDBJ whole genome shotgun (WGS) entry which is preliminary data.</text>
</comment>
<evidence type="ECO:0000313" key="6">
    <source>
        <dbReference type="Proteomes" id="UP000432196"/>
    </source>
</evidence>
<dbReference type="EMBL" id="WDWL01000004">
    <property type="protein sequence ID" value="KAB7073801.1"/>
    <property type="molecule type" value="Genomic_DNA"/>
</dbReference>
<proteinExistence type="predicted"/>
<protein>
    <submittedName>
        <fullName evidence="2">Uncharacterized protein</fullName>
    </submittedName>
</protein>
<dbReference type="Proteomes" id="UP000257074">
    <property type="component" value="Unassembled WGS sequence"/>
</dbReference>
<organism evidence="2 7">
    <name type="scientific">Bifidobacterium longum</name>
    <dbReference type="NCBI Taxonomy" id="216816"/>
    <lineage>
        <taxon>Bacteria</taxon>
        <taxon>Bacillati</taxon>
        <taxon>Actinomycetota</taxon>
        <taxon>Actinomycetes</taxon>
        <taxon>Bifidobacteriales</taxon>
        <taxon>Bifidobacteriaceae</taxon>
        <taxon>Bifidobacterium</taxon>
    </lineage>
</organism>
<dbReference type="EMBL" id="NJNR01000045">
    <property type="protein sequence ID" value="RDX06998.1"/>
    <property type="molecule type" value="Genomic_DNA"/>
</dbReference>
<feature type="compositionally biased region" description="Basic and acidic residues" evidence="1">
    <location>
        <begin position="67"/>
        <end position="104"/>
    </location>
</feature>
<name>A0A2N0T7D7_BIFLN</name>
<reference evidence="6 7" key="2">
    <citation type="journal article" date="2019" name="Nat. Med.">
        <title>A library of human gut bacterial isolates paired with longitudinal multiomics data enables mechanistic microbiome research.</title>
        <authorList>
            <person name="Poyet M."/>
            <person name="Groussin M."/>
            <person name="Gibbons S.M."/>
            <person name="Avila-Pacheco J."/>
            <person name="Jiang X."/>
            <person name="Kearney S.M."/>
            <person name="Perrotta A.R."/>
            <person name="Berdy B."/>
            <person name="Zhao S."/>
            <person name="Lieberman T.D."/>
            <person name="Swanson P.K."/>
            <person name="Smith M."/>
            <person name="Roesemann S."/>
            <person name="Alexander J.E."/>
            <person name="Rich S.A."/>
            <person name="Livny J."/>
            <person name="Vlamakis H."/>
            <person name="Clish C."/>
            <person name="Bullock K."/>
            <person name="Deik A."/>
            <person name="Scott J."/>
            <person name="Pierce K.A."/>
            <person name="Xavier R.J."/>
            <person name="Alm E.J."/>
        </authorList>
    </citation>
    <scope>NUCLEOTIDE SEQUENCE [LARGE SCALE GENOMIC DNA]</scope>
    <source>
        <strain evidence="3 6">BIOML-A201</strain>
        <strain evidence="2 7">BIOML-A210</strain>
    </source>
</reference>
<dbReference type="Proteomes" id="UP000432196">
    <property type="component" value="Unassembled WGS sequence"/>
</dbReference>
<dbReference type="Proteomes" id="UP000467387">
    <property type="component" value="Unassembled WGS sequence"/>
</dbReference>
<evidence type="ECO:0000313" key="5">
    <source>
        <dbReference type="Proteomes" id="UP000257074"/>
    </source>
</evidence>
<reference evidence="4 5" key="1">
    <citation type="journal article" date="2017" name="Anaerobe">
        <title>Quantification, isolation and characterization of Bifidobacterium from the vaginal microbiomes of reproductive aged women.</title>
        <authorList>
            <person name="Freitas A.C."/>
            <person name="Hill J.E."/>
        </authorList>
    </citation>
    <scope>NUCLEOTIDE SEQUENCE [LARGE SCALE GENOMIC DNA]</scope>
    <source>
        <strain evidence="4 5">N6D05</strain>
    </source>
</reference>
<evidence type="ECO:0000313" key="7">
    <source>
        <dbReference type="Proteomes" id="UP000467387"/>
    </source>
</evidence>
<evidence type="ECO:0000313" key="3">
    <source>
        <dbReference type="EMBL" id="KAB7073801.1"/>
    </source>
</evidence>
<gene>
    <name evidence="4" type="ORF">CE169_08005</name>
    <name evidence="3" type="ORF">GBI83_03075</name>
    <name evidence="2" type="ORF">GBI87_06555</name>
</gene>
<dbReference type="EMBL" id="WDWU01000008">
    <property type="protein sequence ID" value="KAB7056830.1"/>
    <property type="molecule type" value="Genomic_DNA"/>
</dbReference>
<evidence type="ECO:0000313" key="4">
    <source>
        <dbReference type="EMBL" id="RDX06998.1"/>
    </source>
</evidence>
<sequence length="104" mass="12135">MPNRKDWQPEDTQVETAAMALRAQQMRLWNLVEDSATVGRCWQQTPVWLRCEYRQMASAMLRAVHSHSPDSIRDKRPPSVRQLSEKAADEEEKRIKESLKGQDN</sequence>
<evidence type="ECO:0000313" key="2">
    <source>
        <dbReference type="EMBL" id="KAB7056830.1"/>
    </source>
</evidence>
<evidence type="ECO:0000256" key="1">
    <source>
        <dbReference type="SAM" id="MobiDB-lite"/>
    </source>
</evidence>
<feature type="region of interest" description="Disordered" evidence="1">
    <location>
        <begin position="63"/>
        <end position="104"/>
    </location>
</feature>
<dbReference type="RefSeq" id="WP_100991646.1">
    <property type="nucleotide sequence ID" value="NZ_JADNCU010000018.1"/>
</dbReference>